<dbReference type="Pfam" id="PF13966">
    <property type="entry name" value="zf-RVT"/>
    <property type="match status" value="1"/>
</dbReference>
<dbReference type="AlphaFoldDB" id="A0AAV1WMG4"/>
<sequence>MSCIIISSNLRWLQVTLENNRIDGWILVHDKGGFYSVQNAYKVLLNEASSHDNGFFKKLWACNVPSTLRCLVWKLSLDGVATLSNLDRCGVLGDRSLTGCAFCGVLGETVEHLFFSCAVTYRIWQKLYSWFGLCSVISNDVKSNFISHWNLMSLDKNHHQQ</sequence>
<proteinExistence type="predicted"/>
<evidence type="ECO:0000313" key="3">
    <source>
        <dbReference type="Proteomes" id="UP001497480"/>
    </source>
</evidence>
<reference evidence="2 3" key="1">
    <citation type="submission" date="2024-03" db="EMBL/GenBank/DDBJ databases">
        <authorList>
            <person name="Martinez-Hernandez J."/>
        </authorList>
    </citation>
    <scope>NUCLEOTIDE SEQUENCE [LARGE SCALE GENOMIC DNA]</scope>
</reference>
<name>A0AAV1WMG4_LUPLU</name>
<dbReference type="EMBL" id="CAXHTB010000008">
    <property type="protein sequence ID" value="CAL0310505.1"/>
    <property type="molecule type" value="Genomic_DNA"/>
</dbReference>
<protein>
    <recommendedName>
        <fullName evidence="1">Reverse transcriptase zinc-binding domain-containing protein</fullName>
    </recommendedName>
</protein>
<dbReference type="Proteomes" id="UP001497480">
    <property type="component" value="Unassembled WGS sequence"/>
</dbReference>
<feature type="domain" description="Reverse transcriptase zinc-binding" evidence="1">
    <location>
        <begin position="35"/>
        <end position="124"/>
    </location>
</feature>
<organism evidence="2 3">
    <name type="scientific">Lupinus luteus</name>
    <name type="common">European yellow lupine</name>
    <dbReference type="NCBI Taxonomy" id="3873"/>
    <lineage>
        <taxon>Eukaryota</taxon>
        <taxon>Viridiplantae</taxon>
        <taxon>Streptophyta</taxon>
        <taxon>Embryophyta</taxon>
        <taxon>Tracheophyta</taxon>
        <taxon>Spermatophyta</taxon>
        <taxon>Magnoliopsida</taxon>
        <taxon>eudicotyledons</taxon>
        <taxon>Gunneridae</taxon>
        <taxon>Pentapetalae</taxon>
        <taxon>rosids</taxon>
        <taxon>fabids</taxon>
        <taxon>Fabales</taxon>
        <taxon>Fabaceae</taxon>
        <taxon>Papilionoideae</taxon>
        <taxon>50 kb inversion clade</taxon>
        <taxon>genistoids sensu lato</taxon>
        <taxon>core genistoids</taxon>
        <taxon>Genisteae</taxon>
        <taxon>Lupinus</taxon>
    </lineage>
</organism>
<evidence type="ECO:0000259" key="1">
    <source>
        <dbReference type="Pfam" id="PF13966"/>
    </source>
</evidence>
<gene>
    <name evidence="2" type="ORF">LLUT_LOCUS11565</name>
</gene>
<evidence type="ECO:0000313" key="2">
    <source>
        <dbReference type="EMBL" id="CAL0310505.1"/>
    </source>
</evidence>
<accession>A0AAV1WMG4</accession>
<dbReference type="InterPro" id="IPR026960">
    <property type="entry name" value="RVT-Znf"/>
</dbReference>
<comment type="caution">
    <text evidence="2">The sequence shown here is derived from an EMBL/GenBank/DDBJ whole genome shotgun (WGS) entry which is preliminary data.</text>
</comment>
<keyword evidence="3" id="KW-1185">Reference proteome</keyword>